<dbReference type="EMBL" id="QRYQ01000001">
    <property type="protein sequence ID" value="RGU94096.1"/>
    <property type="molecule type" value="Genomic_DNA"/>
</dbReference>
<keyword evidence="3" id="KW-0378">Hydrolase</keyword>
<dbReference type="AlphaFoldDB" id="A0A395WF77"/>
<dbReference type="Proteomes" id="UP000265489">
    <property type="component" value="Unassembled WGS sequence"/>
</dbReference>
<evidence type="ECO:0000259" key="2">
    <source>
        <dbReference type="Pfam" id="PF03417"/>
    </source>
</evidence>
<dbReference type="RefSeq" id="WP_118324345.1">
    <property type="nucleotide sequence ID" value="NZ_QRYH01000005.1"/>
</dbReference>
<proteinExistence type="predicted"/>
<evidence type="ECO:0000313" key="4">
    <source>
        <dbReference type="Proteomes" id="UP000265489"/>
    </source>
</evidence>
<evidence type="ECO:0000313" key="3">
    <source>
        <dbReference type="EMBL" id="RGU94096.1"/>
    </source>
</evidence>
<dbReference type="SUPFAM" id="SSF56235">
    <property type="entry name" value="N-terminal nucleophile aminohydrolases (Ntn hydrolases)"/>
    <property type="match status" value="1"/>
</dbReference>
<gene>
    <name evidence="3" type="ORF">DWW32_00855</name>
</gene>
<keyword evidence="1" id="KW-0812">Transmembrane</keyword>
<dbReference type="PANTHER" id="PTHR35527">
    <property type="entry name" value="CHOLOYLGLYCINE HYDROLASE"/>
    <property type="match status" value="1"/>
</dbReference>
<dbReference type="GO" id="GO:0016787">
    <property type="term" value="F:hydrolase activity"/>
    <property type="evidence" value="ECO:0007669"/>
    <property type="project" value="UniProtKB-KW"/>
</dbReference>
<dbReference type="InterPro" id="IPR052193">
    <property type="entry name" value="Peptidase_C59"/>
</dbReference>
<sequence length="353" mass="39335">MKVLKKIGITILCLLLICGIGIVCLFHKEYSSLKSLKKVDAYPMYTMDYSADYGLDEFLEKGASNDKELVEFVVNHVMKGLPLSINIPDLGCSTFIAQNKDSGYLFGRNFDMDYSPSVLVKTKPKNGYASVSMVNLGFVGYNEKHLPDTLKDSLVTLAAPYAPLDGMNEKGLAVGVLLIDTKPTNQNTKKVDITTTTAIRLMLDKAKNVDEALELLSSYDMHSSANSCYHFQICDASGKSVVVEYVDDEMKAVYPDKNYQGATNFLLTQPDAEFNFGQDRYQIIDEKLSSTNGKLSKHEAMQLLSDCSQDAHKNKQGKISKTQWSCVYDLKNKKVTICVNQNYDAKYTISVLE</sequence>
<organism evidence="3 4">
    <name type="scientific">Holdemanella biformis</name>
    <dbReference type="NCBI Taxonomy" id="1735"/>
    <lineage>
        <taxon>Bacteria</taxon>
        <taxon>Bacillati</taxon>
        <taxon>Bacillota</taxon>
        <taxon>Erysipelotrichia</taxon>
        <taxon>Erysipelotrichales</taxon>
        <taxon>Erysipelotrichaceae</taxon>
        <taxon>Holdemanella</taxon>
    </lineage>
</organism>
<dbReference type="PANTHER" id="PTHR35527:SF2">
    <property type="entry name" value="HYDROLASE"/>
    <property type="match status" value="1"/>
</dbReference>
<feature type="domain" description="Peptidase C45 hydrolase" evidence="2">
    <location>
        <begin position="153"/>
        <end position="342"/>
    </location>
</feature>
<reference evidence="3 4" key="1">
    <citation type="submission" date="2018-08" db="EMBL/GenBank/DDBJ databases">
        <title>A genome reference for cultivated species of the human gut microbiota.</title>
        <authorList>
            <person name="Zou Y."/>
            <person name="Xue W."/>
            <person name="Luo G."/>
        </authorList>
    </citation>
    <scope>NUCLEOTIDE SEQUENCE [LARGE SCALE GENOMIC DNA]</scope>
    <source>
        <strain evidence="3 4">AF15-20</strain>
    </source>
</reference>
<dbReference type="Pfam" id="PF03417">
    <property type="entry name" value="AAT"/>
    <property type="match status" value="1"/>
</dbReference>
<keyword evidence="1" id="KW-0472">Membrane</keyword>
<accession>A0A395WF77</accession>
<feature type="transmembrane region" description="Helical" evidence="1">
    <location>
        <begin position="6"/>
        <end position="27"/>
    </location>
</feature>
<dbReference type="GeneID" id="66579203"/>
<dbReference type="Gene3D" id="3.60.60.10">
    <property type="entry name" value="Penicillin V Acylase, Chain A"/>
    <property type="match status" value="1"/>
</dbReference>
<keyword evidence="1" id="KW-1133">Transmembrane helix</keyword>
<protein>
    <submittedName>
        <fullName evidence="3">Linear amide C-N hydrolase</fullName>
    </submittedName>
</protein>
<name>A0A395WF77_9FIRM</name>
<dbReference type="InterPro" id="IPR005079">
    <property type="entry name" value="Peptidase_C45_hydrolase"/>
</dbReference>
<dbReference type="InterPro" id="IPR029055">
    <property type="entry name" value="Ntn_hydrolases_N"/>
</dbReference>
<evidence type="ECO:0000256" key="1">
    <source>
        <dbReference type="SAM" id="Phobius"/>
    </source>
</evidence>
<comment type="caution">
    <text evidence="3">The sequence shown here is derived from an EMBL/GenBank/DDBJ whole genome shotgun (WGS) entry which is preliminary data.</text>
</comment>